<proteinExistence type="predicted"/>
<dbReference type="PROSITE" id="PS50280">
    <property type="entry name" value="SET"/>
    <property type="match status" value="1"/>
</dbReference>
<evidence type="ECO:0000256" key="6">
    <source>
        <dbReference type="ARBA" id="ARBA00048619"/>
    </source>
</evidence>
<dbReference type="OrthoDB" id="438641at2759"/>
<dbReference type="InterPro" id="IPR001214">
    <property type="entry name" value="SET_dom"/>
</dbReference>
<evidence type="ECO:0000256" key="5">
    <source>
        <dbReference type="ARBA" id="ARBA00044528"/>
    </source>
</evidence>
<protein>
    <recommendedName>
        <fullName evidence="5">Histone-lysine N-methyltransferase SET5</fullName>
    </recommendedName>
    <alternativeName>
        <fullName evidence="4">SET domain-containing protein 5</fullName>
    </alternativeName>
</protein>
<evidence type="ECO:0000256" key="2">
    <source>
        <dbReference type="ARBA" id="ARBA00022679"/>
    </source>
</evidence>
<evidence type="ECO:0000313" key="8">
    <source>
        <dbReference type="EMBL" id="GAN10323.1"/>
    </source>
</evidence>
<dbReference type="SMART" id="SM00317">
    <property type="entry name" value="SET"/>
    <property type="match status" value="1"/>
</dbReference>
<dbReference type="EMBL" id="DF836632">
    <property type="protein sequence ID" value="GAN10323.1"/>
    <property type="molecule type" value="Genomic_DNA"/>
</dbReference>
<dbReference type="Pfam" id="PF00856">
    <property type="entry name" value="SET"/>
    <property type="match status" value="1"/>
</dbReference>
<dbReference type="SUPFAM" id="SSF82199">
    <property type="entry name" value="SET domain"/>
    <property type="match status" value="1"/>
</dbReference>
<keyword evidence="1" id="KW-0489">Methyltransferase</keyword>
<keyword evidence="3" id="KW-0949">S-adenosyl-L-methionine</keyword>
<accession>A0A0C9N6V4</accession>
<reference evidence="8" key="1">
    <citation type="submission" date="2014-09" db="EMBL/GenBank/DDBJ databases">
        <title>Draft genome sequence of an oleaginous Mucoromycotina fungus Mucor ambiguus NBRC6742.</title>
        <authorList>
            <person name="Takeda I."/>
            <person name="Yamane N."/>
            <person name="Morita T."/>
            <person name="Tamano K."/>
            <person name="Machida M."/>
            <person name="Baker S."/>
            <person name="Koike H."/>
        </authorList>
    </citation>
    <scope>NUCLEOTIDE SEQUENCE</scope>
    <source>
        <strain evidence="8">NBRC 6742</strain>
    </source>
</reference>
<dbReference type="PANTHER" id="PTHR46402:SF2">
    <property type="entry name" value="HISTONE-LYSINE N-TRIMETHYLTRANSFERASE SMYD5"/>
    <property type="match status" value="1"/>
</dbReference>
<evidence type="ECO:0000256" key="1">
    <source>
        <dbReference type="ARBA" id="ARBA00022603"/>
    </source>
</evidence>
<dbReference type="CDD" id="cd20071">
    <property type="entry name" value="SET_SMYD"/>
    <property type="match status" value="1"/>
</dbReference>
<dbReference type="Gene3D" id="6.10.140.2220">
    <property type="match status" value="1"/>
</dbReference>
<feature type="domain" description="SET" evidence="7">
    <location>
        <begin position="87"/>
        <end position="368"/>
    </location>
</feature>
<comment type="catalytic activity">
    <reaction evidence="6">
        <text>L-lysyl-[histone] + S-adenosyl-L-methionine = N(6)-methyl-L-lysyl-[histone] + S-adenosyl-L-homocysteine + H(+)</text>
        <dbReference type="Rhea" id="RHEA:10024"/>
        <dbReference type="Rhea" id="RHEA-COMP:9845"/>
        <dbReference type="Rhea" id="RHEA-COMP:9846"/>
        <dbReference type="ChEBI" id="CHEBI:15378"/>
        <dbReference type="ChEBI" id="CHEBI:29969"/>
        <dbReference type="ChEBI" id="CHEBI:57856"/>
        <dbReference type="ChEBI" id="CHEBI:59789"/>
        <dbReference type="ChEBI" id="CHEBI:61929"/>
    </reaction>
    <physiologicalReaction direction="left-to-right" evidence="6">
        <dbReference type="Rhea" id="RHEA:10025"/>
    </physiologicalReaction>
</comment>
<dbReference type="InterPro" id="IPR046341">
    <property type="entry name" value="SET_dom_sf"/>
</dbReference>
<evidence type="ECO:0000256" key="4">
    <source>
        <dbReference type="ARBA" id="ARBA00042380"/>
    </source>
</evidence>
<sequence length="413" mass="47412">MADEKIIPTEEELISAIQNIKLELPEAGIKTVATQVLVKQPNWQVSEKRVKKYMQQSGLTNSAPAAKEPVKSGLADDPSVPVSFIDPKIDFKAVSDAVEARMVDQVTGKGLFAARDIKRDETIFTETPFAYFPPWEAFNLARSGNACGLCCKPLIYPNRNTQHCGHCNMFYCSKECRITAWEKFHQLECTNLNKAVVAFMSFCEMEKWQAPMAVSRIYAQMILAHQRGELDQVIGHLDAFATVSQEERQAKETEWIFMEAPTRELWTKARDLLRAAYKTPSKRCKITTPLPEALQQKLFDDEETFLNYLGKFNINNQNGGMYLVHSHINHNCHPNVSIDYPQRNSQYKLTVRAIRDISKGEQLYETYVNPRWNKDTRQTYLDKSYLFTCQCDRCVNDTPLTDELKKGLRLRDE</sequence>
<gene>
    <name evidence="8" type="ORF">MAM1_0343c09861</name>
</gene>
<evidence type="ECO:0000259" key="7">
    <source>
        <dbReference type="PROSITE" id="PS50280"/>
    </source>
</evidence>
<organism evidence="8">
    <name type="scientific">Mucor ambiguus</name>
    <dbReference type="NCBI Taxonomy" id="91626"/>
    <lineage>
        <taxon>Eukaryota</taxon>
        <taxon>Fungi</taxon>
        <taxon>Fungi incertae sedis</taxon>
        <taxon>Mucoromycota</taxon>
        <taxon>Mucoromycotina</taxon>
        <taxon>Mucoromycetes</taxon>
        <taxon>Mucorales</taxon>
        <taxon>Mucorineae</taxon>
        <taxon>Mucoraceae</taxon>
        <taxon>Mucor</taxon>
    </lineage>
</organism>
<name>A0A0C9N6V4_9FUNG</name>
<dbReference type="GO" id="GO:0045814">
    <property type="term" value="P:negative regulation of gene expression, epigenetic"/>
    <property type="evidence" value="ECO:0007669"/>
    <property type="project" value="TreeGrafter"/>
</dbReference>
<dbReference type="Gene3D" id="2.170.270.10">
    <property type="entry name" value="SET domain"/>
    <property type="match status" value="1"/>
</dbReference>
<evidence type="ECO:0000256" key="3">
    <source>
        <dbReference type="ARBA" id="ARBA00022691"/>
    </source>
</evidence>
<keyword evidence="9" id="KW-1185">Reference proteome</keyword>
<evidence type="ECO:0000313" key="9">
    <source>
        <dbReference type="Proteomes" id="UP000053815"/>
    </source>
</evidence>
<dbReference type="GO" id="GO:0042799">
    <property type="term" value="F:histone H4K20 methyltransferase activity"/>
    <property type="evidence" value="ECO:0007669"/>
    <property type="project" value="TreeGrafter"/>
</dbReference>
<dbReference type="GO" id="GO:0032259">
    <property type="term" value="P:methylation"/>
    <property type="evidence" value="ECO:0007669"/>
    <property type="project" value="UniProtKB-KW"/>
</dbReference>
<dbReference type="AlphaFoldDB" id="A0A0C9N6V4"/>
<keyword evidence="2" id="KW-0808">Transferase</keyword>
<dbReference type="Gene3D" id="1.10.220.160">
    <property type="match status" value="1"/>
</dbReference>
<dbReference type="Proteomes" id="UP000053815">
    <property type="component" value="Unassembled WGS sequence"/>
</dbReference>
<dbReference type="STRING" id="91626.A0A0C9N6V4"/>
<dbReference type="SUPFAM" id="SSF144232">
    <property type="entry name" value="HIT/MYND zinc finger-like"/>
    <property type="match status" value="1"/>
</dbReference>
<dbReference type="PANTHER" id="PTHR46402">
    <property type="entry name" value="SET AND MYND DOMAIN-CONTAINING PROTEIN 5"/>
    <property type="match status" value="1"/>
</dbReference>